<dbReference type="EnsemblMetazoa" id="RPRC014635-RA">
    <property type="protein sequence ID" value="RPRC014635-PA"/>
    <property type="gene ID" value="RPRC014635"/>
</dbReference>
<dbReference type="SUPFAM" id="SSF55895">
    <property type="entry name" value="Ribonuclease Rh-like"/>
    <property type="match status" value="1"/>
</dbReference>
<dbReference type="GO" id="GO:0003723">
    <property type="term" value="F:RNA binding"/>
    <property type="evidence" value="ECO:0007669"/>
    <property type="project" value="InterPro"/>
</dbReference>
<dbReference type="GO" id="GO:0033897">
    <property type="term" value="F:ribonuclease T2 activity"/>
    <property type="evidence" value="ECO:0007669"/>
    <property type="project" value="InterPro"/>
</dbReference>
<dbReference type="CDD" id="cd01061">
    <property type="entry name" value="RNase_T2_euk"/>
    <property type="match status" value="1"/>
</dbReference>
<sequence>MCLDFFFFNFGCYRELDVSLNMPPQRRYISPTTVIIAGALFIFSSCGLTNSFYRLIRTRQSNEFDVLIFTQNWPVSVCLSWEAKQKTNTCSPGVNISSWTIHGIWPTKLGTLGPFFCNTSRPFDPDAIYGIQDRLEKQWSLIEKHKKHNMFWRHEWEKHGTCAAQLPQLSTEFTYFLQGLNWNSEYNVTTMLQESDIVPGKTYNISTIWSAVKKSIGKNPHLACFNDPVSKSSYLLEVRICFNKSLELVDCDGTKFENKWYFRRSQSLADANYTDCSLDTLVEYPLFIQQPPPTPTPIRPKQHFLIDMLKLIQLLAWATS</sequence>
<comment type="similarity">
    <text evidence="1 3">Belongs to the RNase T2 family.</text>
</comment>
<dbReference type="VEuPathDB" id="VectorBase:RPRC014635"/>
<dbReference type="OMA" id="TIWSAVK"/>
<dbReference type="HOGENOM" id="CLU_069912_0_0_1"/>
<name>T1IEB5_RHOPR</name>
<organism evidence="4 5">
    <name type="scientific">Rhodnius prolixus</name>
    <name type="common">Triatomid bug</name>
    <dbReference type="NCBI Taxonomy" id="13249"/>
    <lineage>
        <taxon>Eukaryota</taxon>
        <taxon>Metazoa</taxon>
        <taxon>Ecdysozoa</taxon>
        <taxon>Arthropoda</taxon>
        <taxon>Hexapoda</taxon>
        <taxon>Insecta</taxon>
        <taxon>Pterygota</taxon>
        <taxon>Neoptera</taxon>
        <taxon>Paraneoptera</taxon>
        <taxon>Hemiptera</taxon>
        <taxon>Heteroptera</taxon>
        <taxon>Panheteroptera</taxon>
        <taxon>Cimicomorpha</taxon>
        <taxon>Reduviidae</taxon>
        <taxon>Triatominae</taxon>
        <taxon>Rhodnius</taxon>
    </lineage>
</organism>
<dbReference type="InParanoid" id="T1IEB5"/>
<evidence type="ECO:0000256" key="1">
    <source>
        <dbReference type="ARBA" id="ARBA00007469"/>
    </source>
</evidence>
<keyword evidence="5" id="KW-1185">Reference proteome</keyword>
<evidence type="ECO:0000256" key="3">
    <source>
        <dbReference type="RuleBase" id="RU004328"/>
    </source>
</evidence>
<dbReference type="GO" id="GO:0006401">
    <property type="term" value="P:RNA catabolic process"/>
    <property type="evidence" value="ECO:0007669"/>
    <property type="project" value="TreeGrafter"/>
</dbReference>
<accession>T1IEB5</accession>
<evidence type="ECO:0000256" key="2">
    <source>
        <dbReference type="ARBA" id="ARBA00023157"/>
    </source>
</evidence>
<keyword evidence="2" id="KW-1015">Disulfide bond</keyword>
<dbReference type="InterPro" id="IPR033697">
    <property type="entry name" value="Ribonuclease_T2_eukaryotic"/>
</dbReference>
<dbReference type="AlphaFoldDB" id="T1IEB5"/>
<proteinExistence type="inferred from homology"/>
<dbReference type="InterPro" id="IPR001568">
    <property type="entry name" value="RNase_T2-like"/>
</dbReference>
<dbReference type="Pfam" id="PF00445">
    <property type="entry name" value="Ribonuclease_T2"/>
    <property type="match status" value="1"/>
</dbReference>
<evidence type="ECO:0000313" key="4">
    <source>
        <dbReference type="EnsemblMetazoa" id="RPRC014635-PA"/>
    </source>
</evidence>
<reference evidence="4" key="1">
    <citation type="submission" date="2015-05" db="UniProtKB">
        <authorList>
            <consortium name="EnsemblMetazoa"/>
        </authorList>
    </citation>
    <scope>IDENTIFICATION</scope>
</reference>
<dbReference type="Gene3D" id="3.90.730.10">
    <property type="entry name" value="Ribonuclease T2-like"/>
    <property type="match status" value="1"/>
</dbReference>
<dbReference type="FunCoup" id="T1IEB5">
    <property type="interactions" value="67"/>
</dbReference>
<evidence type="ECO:0000313" key="5">
    <source>
        <dbReference type="Proteomes" id="UP000015103"/>
    </source>
</evidence>
<protein>
    <submittedName>
        <fullName evidence="4">Uncharacterized protein</fullName>
    </submittedName>
</protein>
<dbReference type="eggNOG" id="KOG1642">
    <property type="taxonomic scope" value="Eukaryota"/>
</dbReference>
<dbReference type="InterPro" id="IPR033130">
    <property type="entry name" value="RNase_T2_His_AS_2"/>
</dbReference>
<dbReference type="InterPro" id="IPR036430">
    <property type="entry name" value="RNase_T2-like_sf"/>
</dbReference>
<dbReference type="EMBL" id="ACPB03020873">
    <property type="status" value="NOT_ANNOTATED_CDS"/>
    <property type="molecule type" value="Genomic_DNA"/>
</dbReference>
<dbReference type="PANTHER" id="PTHR11240:SF22">
    <property type="entry name" value="RIBONUCLEASE T2"/>
    <property type="match status" value="1"/>
</dbReference>
<dbReference type="GO" id="GO:0005576">
    <property type="term" value="C:extracellular region"/>
    <property type="evidence" value="ECO:0007669"/>
    <property type="project" value="TreeGrafter"/>
</dbReference>
<dbReference type="PANTHER" id="PTHR11240">
    <property type="entry name" value="RIBONUCLEASE T2"/>
    <property type="match status" value="1"/>
</dbReference>
<dbReference type="Proteomes" id="UP000015103">
    <property type="component" value="Unassembled WGS sequence"/>
</dbReference>
<dbReference type="PROSITE" id="PS00531">
    <property type="entry name" value="RNASE_T2_2"/>
    <property type="match status" value="1"/>
</dbReference>